<protein>
    <submittedName>
        <fullName evidence="6">Phosphocarrier protein HPr</fullName>
        <ecNumber evidence="6">2.7.11.-</ecNumber>
    </submittedName>
</protein>
<dbReference type="EC" id="2.7.11.-" evidence="6"/>
<feature type="domain" description="HPr" evidence="5">
    <location>
        <begin position="6"/>
        <end position="96"/>
    </location>
</feature>
<evidence type="ECO:0000256" key="2">
    <source>
        <dbReference type="ARBA" id="ARBA00010736"/>
    </source>
</evidence>
<comment type="similarity">
    <text evidence="2">Belongs to the HPr family.</text>
</comment>
<dbReference type="PROSITE" id="PS00589">
    <property type="entry name" value="PTS_HPR_SER"/>
    <property type="match status" value="1"/>
</dbReference>
<dbReference type="InterPro" id="IPR035895">
    <property type="entry name" value="HPr-like_sf"/>
</dbReference>
<keyword evidence="4" id="KW-0598">Phosphotransferase system</keyword>
<evidence type="ECO:0000313" key="7">
    <source>
        <dbReference type="Proteomes" id="UP000315010"/>
    </source>
</evidence>
<dbReference type="NCBIfam" id="TIGR01003">
    <property type="entry name" value="PTS_HPr_family"/>
    <property type="match status" value="1"/>
</dbReference>
<evidence type="ECO:0000313" key="6">
    <source>
        <dbReference type="EMBL" id="TWT82391.1"/>
    </source>
</evidence>
<dbReference type="Proteomes" id="UP000315010">
    <property type="component" value="Unassembled WGS sequence"/>
</dbReference>
<sequence>MNNDSSLSTMVIVRNPQGLHARPADLLVRLANQYESTIKIGKGAEHVDCKSILSLLTLGAAAGTELSVSAYGADAEAAIQAIVELFEAGFYEIDEEDVEDAKPFSKPPLAKPQ</sequence>
<organism evidence="6 7">
    <name type="scientific">Novipirellula herctigrandis</name>
    <dbReference type="NCBI Taxonomy" id="2527986"/>
    <lineage>
        <taxon>Bacteria</taxon>
        <taxon>Pseudomonadati</taxon>
        <taxon>Planctomycetota</taxon>
        <taxon>Planctomycetia</taxon>
        <taxon>Pirellulales</taxon>
        <taxon>Pirellulaceae</taxon>
        <taxon>Novipirellula</taxon>
    </lineage>
</organism>
<dbReference type="InterPro" id="IPR002114">
    <property type="entry name" value="PTS_HPr_Ser_P_site"/>
</dbReference>
<dbReference type="PROSITE" id="PS51350">
    <property type="entry name" value="PTS_HPR_DOM"/>
    <property type="match status" value="1"/>
</dbReference>
<evidence type="ECO:0000256" key="3">
    <source>
        <dbReference type="ARBA" id="ARBA00022490"/>
    </source>
</evidence>
<dbReference type="InterPro" id="IPR000032">
    <property type="entry name" value="HPr-like"/>
</dbReference>
<accession>A0A5C5Z6E5</accession>
<dbReference type="InterPro" id="IPR050399">
    <property type="entry name" value="HPr"/>
</dbReference>
<dbReference type="GO" id="GO:0009401">
    <property type="term" value="P:phosphoenolpyruvate-dependent sugar phosphotransferase system"/>
    <property type="evidence" value="ECO:0007669"/>
    <property type="project" value="UniProtKB-KW"/>
</dbReference>
<dbReference type="Pfam" id="PF00381">
    <property type="entry name" value="PTS-HPr"/>
    <property type="match status" value="1"/>
</dbReference>
<keyword evidence="6" id="KW-0808">Transferase</keyword>
<dbReference type="PANTHER" id="PTHR33705">
    <property type="entry name" value="PHOSPHOCARRIER PROTEIN HPR"/>
    <property type="match status" value="1"/>
</dbReference>
<gene>
    <name evidence="6" type="primary">ptsH</name>
    <name evidence="6" type="ORF">CA13_38540</name>
</gene>
<dbReference type="OrthoDB" id="9809047at2"/>
<dbReference type="SUPFAM" id="SSF55594">
    <property type="entry name" value="HPr-like"/>
    <property type="match status" value="1"/>
</dbReference>
<name>A0A5C5Z6E5_9BACT</name>
<dbReference type="PRINTS" id="PR00107">
    <property type="entry name" value="PHOSPHOCPHPR"/>
</dbReference>
<dbReference type="Gene3D" id="3.30.1340.10">
    <property type="entry name" value="HPr-like"/>
    <property type="match status" value="1"/>
</dbReference>
<keyword evidence="3" id="KW-0963">Cytoplasm</keyword>
<dbReference type="GO" id="GO:0016740">
    <property type="term" value="F:transferase activity"/>
    <property type="evidence" value="ECO:0007669"/>
    <property type="project" value="UniProtKB-KW"/>
</dbReference>
<comment type="subcellular location">
    <subcellularLocation>
        <location evidence="1">Cytoplasm</location>
    </subcellularLocation>
</comment>
<reference evidence="6 7" key="1">
    <citation type="submission" date="2019-02" db="EMBL/GenBank/DDBJ databases">
        <title>Deep-cultivation of Planctomycetes and their phenomic and genomic characterization uncovers novel biology.</title>
        <authorList>
            <person name="Wiegand S."/>
            <person name="Jogler M."/>
            <person name="Boedeker C."/>
            <person name="Pinto D."/>
            <person name="Vollmers J."/>
            <person name="Rivas-Marin E."/>
            <person name="Kohn T."/>
            <person name="Peeters S.H."/>
            <person name="Heuer A."/>
            <person name="Rast P."/>
            <person name="Oberbeckmann S."/>
            <person name="Bunk B."/>
            <person name="Jeske O."/>
            <person name="Meyerdierks A."/>
            <person name="Storesund J.E."/>
            <person name="Kallscheuer N."/>
            <person name="Luecker S."/>
            <person name="Lage O.M."/>
            <person name="Pohl T."/>
            <person name="Merkel B.J."/>
            <person name="Hornburger P."/>
            <person name="Mueller R.-W."/>
            <person name="Bruemmer F."/>
            <person name="Labrenz M."/>
            <person name="Spormann A.M."/>
            <person name="Op Den Camp H."/>
            <person name="Overmann J."/>
            <person name="Amann R."/>
            <person name="Jetten M.S.M."/>
            <person name="Mascher T."/>
            <person name="Medema M.H."/>
            <person name="Devos D.P."/>
            <person name="Kaster A.-K."/>
            <person name="Ovreas L."/>
            <person name="Rohde M."/>
            <person name="Galperin M.Y."/>
            <person name="Jogler C."/>
        </authorList>
    </citation>
    <scope>NUCLEOTIDE SEQUENCE [LARGE SCALE GENOMIC DNA]</scope>
    <source>
        <strain evidence="6 7">CA13</strain>
    </source>
</reference>
<dbReference type="EMBL" id="SJPJ01000001">
    <property type="protein sequence ID" value="TWT82391.1"/>
    <property type="molecule type" value="Genomic_DNA"/>
</dbReference>
<evidence type="ECO:0000259" key="5">
    <source>
        <dbReference type="PROSITE" id="PS51350"/>
    </source>
</evidence>
<dbReference type="AlphaFoldDB" id="A0A5C5Z6E5"/>
<dbReference type="PANTHER" id="PTHR33705:SF2">
    <property type="entry name" value="PHOSPHOCARRIER PROTEIN NPR"/>
    <property type="match status" value="1"/>
</dbReference>
<evidence type="ECO:0000256" key="1">
    <source>
        <dbReference type="ARBA" id="ARBA00004496"/>
    </source>
</evidence>
<keyword evidence="7" id="KW-1185">Reference proteome</keyword>
<comment type="caution">
    <text evidence="6">The sequence shown here is derived from an EMBL/GenBank/DDBJ whole genome shotgun (WGS) entry which is preliminary data.</text>
</comment>
<evidence type="ECO:0000256" key="4">
    <source>
        <dbReference type="ARBA" id="ARBA00022683"/>
    </source>
</evidence>
<proteinExistence type="inferred from homology"/>
<dbReference type="GO" id="GO:0005737">
    <property type="term" value="C:cytoplasm"/>
    <property type="evidence" value="ECO:0007669"/>
    <property type="project" value="UniProtKB-SubCell"/>
</dbReference>
<dbReference type="CDD" id="cd00367">
    <property type="entry name" value="PTS-HPr_like"/>
    <property type="match status" value="1"/>
</dbReference>
<dbReference type="RefSeq" id="WP_146398869.1">
    <property type="nucleotide sequence ID" value="NZ_SJPJ01000001.1"/>
</dbReference>